<evidence type="ECO:0000256" key="13">
    <source>
        <dbReference type="ARBA" id="ARBA00023204"/>
    </source>
</evidence>
<feature type="region of interest" description="Disordered" evidence="16">
    <location>
        <begin position="289"/>
        <end position="480"/>
    </location>
</feature>
<evidence type="ECO:0000256" key="9">
    <source>
        <dbReference type="ARBA" id="ARBA00022771"/>
    </source>
</evidence>
<reference evidence="18 19" key="1">
    <citation type="journal article" date="2013" name="PLoS Genet.">
        <title>Genomic mechanisms accounting for the adaptation to parasitism in nematode-trapping fungi.</title>
        <authorList>
            <person name="Meerupati T."/>
            <person name="Andersson K.M."/>
            <person name="Friman E."/>
            <person name="Kumar D."/>
            <person name="Tunlid A."/>
            <person name="Ahren D."/>
        </authorList>
    </citation>
    <scope>NUCLEOTIDE SEQUENCE [LARGE SCALE GENOMIC DNA]</scope>
    <source>
        <strain evidence="18 19">CBS 200.50</strain>
    </source>
</reference>
<evidence type="ECO:0000313" key="19">
    <source>
        <dbReference type="Proteomes" id="UP000015100"/>
    </source>
</evidence>
<evidence type="ECO:0000256" key="16">
    <source>
        <dbReference type="SAM" id="MobiDB-lite"/>
    </source>
</evidence>
<proteinExistence type="inferred from homology"/>
<dbReference type="Proteomes" id="UP000015100">
    <property type="component" value="Unassembled WGS sequence"/>
</dbReference>
<evidence type="ECO:0000256" key="12">
    <source>
        <dbReference type="ARBA" id="ARBA00023172"/>
    </source>
</evidence>
<protein>
    <recommendedName>
        <fullName evidence="5 15">Non-structural maintenance of chromosomes element 1 homolog</fullName>
        <ecNumber evidence="4 15">2.3.2.27</ecNumber>
    </recommendedName>
</protein>
<evidence type="ECO:0000256" key="3">
    <source>
        <dbReference type="ARBA" id="ARBA00010258"/>
    </source>
</evidence>
<comment type="catalytic activity">
    <reaction evidence="1 15">
        <text>S-ubiquitinyl-[E2 ubiquitin-conjugating enzyme]-L-cysteine + [acceptor protein]-L-lysine = [E2 ubiquitin-conjugating enzyme]-L-cysteine + N(6)-ubiquitinyl-[acceptor protein]-L-lysine.</text>
        <dbReference type="EC" id="2.3.2.27"/>
    </reaction>
</comment>
<evidence type="ECO:0000259" key="17">
    <source>
        <dbReference type="Pfam" id="PF08746"/>
    </source>
</evidence>
<dbReference type="Pfam" id="PF08746">
    <property type="entry name" value="zf-RING-like"/>
    <property type="match status" value="1"/>
</dbReference>
<dbReference type="HOGENOM" id="CLU_579961_0_0_1"/>
<dbReference type="CDD" id="cd16493">
    <property type="entry name" value="RING-CH-C4HC3_NSE1"/>
    <property type="match status" value="1"/>
</dbReference>
<feature type="compositionally biased region" description="Acidic residues" evidence="16">
    <location>
        <begin position="373"/>
        <end position="382"/>
    </location>
</feature>
<keyword evidence="14 15" id="KW-0539">Nucleus</keyword>
<feature type="compositionally biased region" description="Acidic residues" evidence="16">
    <location>
        <begin position="453"/>
        <end position="462"/>
    </location>
</feature>
<dbReference type="OMA" id="NLVDHRW"/>
<dbReference type="GO" id="GO:0005634">
    <property type="term" value="C:nucleus"/>
    <property type="evidence" value="ECO:0007669"/>
    <property type="project" value="UniProtKB-SubCell"/>
</dbReference>
<keyword evidence="6 15" id="KW-0808">Transferase</keyword>
<evidence type="ECO:0000256" key="1">
    <source>
        <dbReference type="ARBA" id="ARBA00000900"/>
    </source>
</evidence>
<evidence type="ECO:0000256" key="11">
    <source>
        <dbReference type="ARBA" id="ARBA00022833"/>
    </source>
</evidence>
<comment type="similarity">
    <text evidence="3 15">Belongs to the NSE1 family.</text>
</comment>
<dbReference type="EMBL" id="AQGS01000579">
    <property type="protein sequence ID" value="EPS38091.1"/>
    <property type="molecule type" value="Genomic_DNA"/>
</dbReference>
<dbReference type="GO" id="GO:0030915">
    <property type="term" value="C:Smc5-Smc6 complex"/>
    <property type="evidence" value="ECO:0007669"/>
    <property type="project" value="UniProtKB-UniRule"/>
</dbReference>
<dbReference type="Pfam" id="PF07574">
    <property type="entry name" value="SMC_Nse1"/>
    <property type="match status" value="1"/>
</dbReference>
<name>S8AAF4_DACHA</name>
<keyword evidence="11 15" id="KW-0862">Zinc</keyword>
<evidence type="ECO:0000256" key="15">
    <source>
        <dbReference type="RuleBase" id="RU368018"/>
    </source>
</evidence>
<sequence length="480" mass="53927">MVGSYTNVHRTFLQALLIRPFIDIEEGQELLAAIASAESGTDVPANSITVKQVSDILHTIQNAISPFDLDLRDMLDQEDGKRYYSLINSADDEIIRFATTHTPDEISYFKRLLDEMFDTNNTRYAEIMAVTSVRAISLNKNPPAERENRVIATQGANGEEATQVFAGAGIGLTKLEAEDCLTRFVDEGWLERNSAGFHFLSTRALLELELYLNETYNVEEEEEHEDGTVTRGARKQRIKTCHVCKYIHTIGQRCSDVNCNLRIHNHCADEYFSKAALKCPTCAADWKGDPVGPRAARGGGGGRDAGLRRAKGRDSEGILPQRLSKAVKKSIEKSKVRRSTMFNGGDISEETGDSPPPRPSGSRNSLGRRNREETDDEEDNEQEGPPRKLSRILNGTSRRSSTRRLGQELEDENDEDEDEAPHIPRSTNSTNSTTVRIKRENMKTRRAEGSHEEGEEDDDDHDEHELPHRMSKTSLQSRRR</sequence>
<accession>S8AAF4</accession>
<keyword evidence="8 15" id="KW-0227">DNA damage</keyword>
<dbReference type="InterPro" id="IPR036388">
    <property type="entry name" value="WH-like_DNA-bd_sf"/>
</dbReference>
<comment type="subunit">
    <text evidence="15">Component of the Smc5-Smc6 complex.</text>
</comment>
<evidence type="ECO:0000256" key="6">
    <source>
        <dbReference type="ARBA" id="ARBA00022679"/>
    </source>
</evidence>
<reference evidence="19" key="2">
    <citation type="submission" date="2013-04" db="EMBL/GenBank/DDBJ databases">
        <title>Genomic mechanisms accounting for the adaptation to parasitism in nematode-trapping fungi.</title>
        <authorList>
            <person name="Ahren D.G."/>
        </authorList>
    </citation>
    <scope>NUCLEOTIDE SEQUENCE [LARGE SCALE GENOMIC DNA]</scope>
    <source>
        <strain evidence="19">CBS 200.50</strain>
    </source>
</reference>
<dbReference type="AlphaFoldDB" id="S8AAF4"/>
<feature type="compositionally biased region" description="Basic and acidic residues" evidence="16">
    <location>
        <begin position="437"/>
        <end position="452"/>
    </location>
</feature>
<keyword evidence="13 15" id="KW-0234">DNA repair</keyword>
<dbReference type="OrthoDB" id="185455at2759"/>
<dbReference type="InterPro" id="IPR011513">
    <property type="entry name" value="Nse1"/>
</dbReference>
<dbReference type="GO" id="GO:0061630">
    <property type="term" value="F:ubiquitin protein ligase activity"/>
    <property type="evidence" value="ECO:0007669"/>
    <property type="project" value="UniProtKB-EC"/>
</dbReference>
<dbReference type="eggNOG" id="KOG4718">
    <property type="taxonomic scope" value="Eukaryota"/>
</dbReference>
<dbReference type="GO" id="GO:0000724">
    <property type="term" value="P:double-strand break repair via homologous recombination"/>
    <property type="evidence" value="ECO:0007669"/>
    <property type="project" value="TreeGrafter"/>
</dbReference>
<keyword evidence="19" id="KW-1185">Reference proteome</keyword>
<feature type="compositionally biased region" description="Acidic residues" evidence="16">
    <location>
        <begin position="408"/>
        <end position="419"/>
    </location>
</feature>
<dbReference type="PANTHER" id="PTHR20973">
    <property type="entry name" value="NON-SMC ELEMENT 1-RELATED"/>
    <property type="match status" value="1"/>
</dbReference>
<dbReference type="Gene3D" id="3.90.1150.220">
    <property type="match status" value="1"/>
</dbReference>
<dbReference type="Gene3D" id="3.30.40.10">
    <property type="entry name" value="Zinc/RING finger domain, C3HC4 (zinc finger)"/>
    <property type="match status" value="1"/>
</dbReference>
<dbReference type="STRING" id="1284197.S8AAF4"/>
<dbReference type="EC" id="2.3.2.27" evidence="4 15"/>
<dbReference type="GO" id="GO:0008270">
    <property type="term" value="F:zinc ion binding"/>
    <property type="evidence" value="ECO:0007669"/>
    <property type="project" value="UniProtKB-KW"/>
</dbReference>
<dbReference type="InterPro" id="IPR013083">
    <property type="entry name" value="Znf_RING/FYVE/PHD"/>
</dbReference>
<evidence type="ECO:0000256" key="14">
    <source>
        <dbReference type="ARBA" id="ARBA00023242"/>
    </source>
</evidence>
<evidence type="ECO:0000313" key="18">
    <source>
        <dbReference type="EMBL" id="EPS38091.1"/>
    </source>
</evidence>
<evidence type="ECO:0000256" key="10">
    <source>
        <dbReference type="ARBA" id="ARBA00022786"/>
    </source>
</evidence>
<evidence type="ECO:0000256" key="7">
    <source>
        <dbReference type="ARBA" id="ARBA00022723"/>
    </source>
</evidence>
<keyword evidence="12 15" id="KW-0233">DNA recombination</keyword>
<keyword evidence="10 15" id="KW-0833">Ubl conjugation pathway</keyword>
<dbReference type="InterPro" id="IPR014857">
    <property type="entry name" value="Nse1_RING_C4HC3-type"/>
</dbReference>
<keyword evidence="7 15" id="KW-0479">Metal-binding</keyword>
<feature type="domain" description="Non-structural maintenance of chromosomes element 1 RING C4HC3-type" evidence="17">
    <location>
        <begin position="241"/>
        <end position="282"/>
    </location>
</feature>
<dbReference type="Gene3D" id="1.10.10.10">
    <property type="entry name" value="Winged helix-like DNA-binding domain superfamily/Winged helix DNA-binding domain"/>
    <property type="match status" value="1"/>
</dbReference>
<comment type="caution">
    <text evidence="18">The sequence shown here is derived from an EMBL/GenBank/DDBJ whole genome shotgun (WGS) entry which is preliminary data.</text>
</comment>
<keyword evidence="9 15" id="KW-0863">Zinc-finger</keyword>
<evidence type="ECO:0000256" key="8">
    <source>
        <dbReference type="ARBA" id="ARBA00022763"/>
    </source>
</evidence>
<dbReference type="PANTHER" id="PTHR20973:SF0">
    <property type="entry name" value="NON-STRUCTURAL MAINTENANCE OF CHROMOSOMES ELEMENT 1 HOMOLOG"/>
    <property type="match status" value="1"/>
</dbReference>
<evidence type="ECO:0000256" key="2">
    <source>
        <dbReference type="ARBA" id="ARBA00004123"/>
    </source>
</evidence>
<comment type="function">
    <text evidence="15">Acts in a DNA repair pathway for removal of UV-induced DNA damage that is distinct from classical nucleotide excision repair and in repair of ionizing radiation damage. Functions in homologous recombination repair of DNA double strand breaks and in recovery of stalled replication forks.</text>
</comment>
<evidence type="ECO:0000256" key="5">
    <source>
        <dbReference type="ARBA" id="ARBA00019422"/>
    </source>
</evidence>
<organism evidence="18 19">
    <name type="scientific">Dactylellina haptotyla (strain CBS 200.50)</name>
    <name type="common">Nematode-trapping fungus</name>
    <name type="synonym">Monacrosporium haptotylum</name>
    <dbReference type="NCBI Taxonomy" id="1284197"/>
    <lineage>
        <taxon>Eukaryota</taxon>
        <taxon>Fungi</taxon>
        <taxon>Dikarya</taxon>
        <taxon>Ascomycota</taxon>
        <taxon>Pezizomycotina</taxon>
        <taxon>Orbiliomycetes</taxon>
        <taxon>Orbiliales</taxon>
        <taxon>Orbiliaceae</taxon>
        <taxon>Dactylellina</taxon>
    </lineage>
</organism>
<gene>
    <name evidence="18" type="ORF">H072_8184</name>
</gene>
<evidence type="ECO:0000256" key="4">
    <source>
        <dbReference type="ARBA" id="ARBA00012483"/>
    </source>
</evidence>
<comment type="subcellular location">
    <subcellularLocation>
        <location evidence="2 15">Nucleus</location>
    </subcellularLocation>
</comment>